<name>A0A8B6GDR8_MYTGA</name>
<dbReference type="AlphaFoldDB" id="A0A8B6GDR8"/>
<comment type="caution">
    <text evidence="3">The sequence shown here is derived from an EMBL/GenBank/DDBJ whole genome shotgun (WGS) entry which is preliminary data.</text>
</comment>
<evidence type="ECO:0000259" key="2">
    <source>
        <dbReference type="PROSITE" id="PS50119"/>
    </source>
</evidence>
<dbReference type="EMBL" id="UYJE01008283">
    <property type="protein sequence ID" value="VDI62685.1"/>
    <property type="molecule type" value="Genomic_DNA"/>
</dbReference>
<dbReference type="Gene3D" id="2.120.10.30">
    <property type="entry name" value="TolB, C-terminal domain"/>
    <property type="match status" value="1"/>
</dbReference>
<dbReference type="InterPro" id="IPR047153">
    <property type="entry name" value="TRIM45/56/19-like"/>
</dbReference>
<accession>A0A8B6GDR8</accession>
<reference evidence="3" key="1">
    <citation type="submission" date="2018-11" db="EMBL/GenBank/DDBJ databases">
        <authorList>
            <person name="Alioto T."/>
            <person name="Alioto T."/>
        </authorList>
    </citation>
    <scope>NUCLEOTIDE SEQUENCE</scope>
</reference>
<keyword evidence="4" id="KW-1185">Reference proteome</keyword>
<dbReference type="GO" id="GO:0061630">
    <property type="term" value="F:ubiquitin protein ligase activity"/>
    <property type="evidence" value="ECO:0007669"/>
    <property type="project" value="TreeGrafter"/>
</dbReference>
<dbReference type="OrthoDB" id="6110252at2759"/>
<dbReference type="PANTHER" id="PTHR25462">
    <property type="entry name" value="BONUS, ISOFORM C-RELATED"/>
    <property type="match status" value="1"/>
</dbReference>
<evidence type="ECO:0000256" key="1">
    <source>
        <dbReference type="PROSITE-ProRule" id="PRU00024"/>
    </source>
</evidence>
<gene>
    <name evidence="3" type="ORF">MGAL_10B037375</name>
</gene>
<dbReference type="GO" id="GO:0005654">
    <property type="term" value="C:nucleoplasm"/>
    <property type="evidence" value="ECO:0007669"/>
    <property type="project" value="TreeGrafter"/>
</dbReference>
<keyword evidence="1" id="KW-0863">Zinc-finger</keyword>
<dbReference type="Gene3D" id="3.30.160.60">
    <property type="entry name" value="Classic Zinc Finger"/>
    <property type="match status" value="1"/>
</dbReference>
<evidence type="ECO:0000313" key="4">
    <source>
        <dbReference type="Proteomes" id="UP000596742"/>
    </source>
</evidence>
<evidence type="ECO:0000313" key="3">
    <source>
        <dbReference type="EMBL" id="VDI62685.1"/>
    </source>
</evidence>
<dbReference type="PROSITE" id="PS50119">
    <property type="entry name" value="ZF_BBOX"/>
    <property type="match status" value="1"/>
</dbReference>
<organism evidence="3 4">
    <name type="scientific">Mytilus galloprovincialis</name>
    <name type="common">Mediterranean mussel</name>
    <dbReference type="NCBI Taxonomy" id="29158"/>
    <lineage>
        <taxon>Eukaryota</taxon>
        <taxon>Metazoa</taxon>
        <taxon>Spiralia</taxon>
        <taxon>Lophotrochozoa</taxon>
        <taxon>Mollusca</taxon>
        <taxon>Bivalvia</taxon>
        <taxon>Autobranchia</taxon>
        <taxon>Pteriomorphia</taxon>
        <taxon>Mytilida</taxon>
        <taxon>Mytiloidea</taxon>
        <taxon>Mytilidae</taxon>
        <taxon>Mytilinae</taxon>
        <taxon>Mytilus</taxon>
    </lineage>
</organism>
<dbReference type="GO" id="GO:0008270">
    <property type="term" value="F:zinc ion binding"/>
    <property type="evidence" value="ECO:0007669"/>
    <property type="project" value="UniProtKB-KW"/>
</dbReference>
<dbReference type="InterPro" id="IPR000315">
    <property type="entry name" value="Znf_B-box"/>
</dbReference>
<sequence length="494" mass="56212">MDSSNIVCGIHIRQSYCLFCQPCEVVVCPLCISETHNGHTMIELAEGYNLAVKKLKTLKSKIDQKLVHNDKLLSELTNIKSSVDSKYESEEKKILSRKKTLEDEVGEHTKKRLKDLDLIREIQVESVKDGEDISEKIQEDLYFKETTSRQASKSDSTSEVFRTYSEIKTREQVNNHPVNTISKKLPTFVPGKEKFQDFYLGAFKEADVFKVINQYKTALPFIQNLVCCEDGAILIGHYFSHRLHKLKLTNESLFQMSIIEINTFDMAILPSGDLLLSTKESSLRILSCTTSKVEPTQYSVSPLITIAVHVTGDQRILVGAREDQPKPFPVNGPRLLIVLNVDGKKEKAYHIDNKGKPIFTLPYRITTDKENNIYVIDIQDVDRTGRIVALDKTNGVRWIYSGHPDINKEQIFRPKDLVVTKSNNIILADGTNHHLHIVNTSGYCIHFLSTKDELGIELPFCLDIDNTDTLYIGCYTYQDEPEKENIYTVQISGF</sequence>
<dbReference type="SUPFAM" id="SSF101898">
    <property type="entry name" value="NHL repeat"/>
    <property type="match status" value="1"/>
</dbReference>
<keyword evidence="1" id="KW-0479">Metal-binding</keyword>
<dbReference type="InterPro" id="IPR011042">
    <property type="entry name" value="6-blade_b-propeller_TolB-like"/>
</dbReference>
<dbReference type="CDD" id="cd19756">
    <property type="entry name" value="Bbox2"/>
    <property type="match status" value="1"/>
</dbReference>
<dbReference type="SUPFAM" id="SSF57845">
    <property type="entry name" value="B-box zinc-binding domain"/>
    <property type="match status" value="1"/>
</dbReference>
<dbReference type="PANTHER" id="PTHR25462:SF305">
    <property type="entry name" value="RING-TYPE DOMAIN-CONTAINING PROTEIN"/>
    <property type="match status" value="1"/>
</dbReference>
<protein>
    <recommendedName>
        <fullName evidence="2">B box-type domain-containing protein</fullName>
    </recommendedName>
</protein>
<feature type="domain" description="B box-type" evidence="2">
    <location>
        <begin position="3"/>
        <end position="44"/>
    </location>
</feature>
<keyword evidence="1" id="KW-0862">Zinc</keyword>
<dbReference type="Proteomes" id="UP000596742">
    <property type="component" value="Unassembled WGS sequence"/>
</dbReference>
<proteinExistence type="predicted"/>
<dbReference type="Pfam" id="PF00643">
    <property type="entry name" value="zf-B_box"/>
    <property type="match status" value="1"/>
</dbReference>